<dbReference type="RefSeq" id="WP_354414926.1">
    <property type="nucleotide sequence ID" value="NZ_JBEPLM010000002.1"/>
</dbReference>
<gene>
    <name evidence="1" type="ORF">ABID26_001726</name>
</gene>
<keyword evidence="2" id="KW-1185">Reference proteome</keyword>
<protein>
    <submittedName>
        <fullName evidence="1">Uncharacterized protein</fullName>
    </submittedName>
</protein>
<comment type="caution">
    <text evidence="1">The sequence shown here is derived from an EMBL/GenBank/DDBJ whole genome shotgun (WGS) entry which is preliminary data.</text>
</comment>
<dbReference type="EMBL" id="JBEPLM010000002">
    <property type="protein sequence ID" value="MET3592342.1"/>
    <property type="molecule type" value="Genomic_DNA"/>
</dbReference>
<dbReference type="Proteomes" id="UP001549036">
    <property type="component" value="Unassembled WGS sequence"/>
</dbReference>
<evidence type="ECO:0000313" key="1">
    <source>
        <dbReference type="EMBL" id="MET3592342.1"/>
    </source>
</evidence>
<sequence length="57" mass="6637">MAAAEKFRSLLNYYFGLGRMRMSFGYEYKPANDFRWGALHTLHFPDGTDAYDGCVYD</sequence>
<evidence type="ECO:0000313" key="2">
    <source>
        <dbReference type="Proteomes" id="UP001549036"/>
    </source>
</evidence>
<proteinExistence type="predicted"/>
<accession>A0ABV2HQA2</accession>
<organism evidence="1 2">
    <name type="scientific">Mesorhizobium shonense</name>
    <dbReference type="NCBI Taxonomy" id="1209948"/>
    <lineage>
        <taxon>Bacteria</taxon>
        <taxon>Pseudomonadati</taxon>
        <taxon>Pseudomonadota</taxon>
        <taxon>Alphaproteobacteria</taxon>
        <taxon>Hyphomicrobiales</taxon>
        <taxon>Phyllobacteriaceae</taxon>
        <taxon>Mesorhizobium</taxon>
    </lineage>
</organism>
<name>A0ABV2HQA2_9HYPH</name>
<reference evidence="1 2" key="1">
    <citation type="submission" date="2024-06" db="EMBL/GenBank/DDBJ databases">
        <title>Genomic Encyclopedia of Type Strains, Phase IV (KMG-IV): sequencing the most valuable type-strain genomes for metagenomic binning, comparative biology and taxonomic classification.</title>
        <authorList>
            <person name="Goeker M."/>
        </authorList>
    </citation>
    <scope>NUCLEOTIDE SEQUENCE [LARGE SCALE GENOMIC DNA]</scope>
    <source>
        <strain evidence="1 2">DSM 29846</strain>
    </source>
</reference>